<dbReference type="HAMAP" id="MF_01866">
    <property type="entry name" value="UPF0745"/>
    <property type="match status" value="1"/>
</dbReference>
<name>A0A3B0VYK5_9ZZZZ</name>
<organism evidence="2">
    <name type="scientific">hydrothermal vent metagenome</name>
    <dbReference type="NCBI Taxonomy" id="652676"/>
    <lineage>
        <taxon>unclassified sequences</taxon>
        <taxon>metagenomes</taxon>
        <taxon>ecological metagenomes</taxon>
    </lineage>
</organism>
<dbReference type="SUPFAM" id="SSF160191">
    <property type="entry name" value="YcgL-like"/>
    <property type="match status" value="1"/>
</dbReference>
<evidence type="ECO:0000259" key="1">
    <source>
        <dbReference type="PROSITE" id="PS51648"/>
    </source>
</evidence>
<dbReference type="Gene3D" id="3.10.510.20">
    <property type="entry name" value="YcgL domain"/>
    <property type="match status" value="1"/>
</dbReference>
<proteinExistence type="inferred from homology"/>
<accession>A0A3B0VYK5</accession>
<protein>
    <submittedName>
        <fullName evidence="2">Protein YcgL</fullName>
    </submittedName>
</protein>
<dbReference type="InterPro" id="IPR027354">
    <property type="entry name" value="YcgL_dom"/>
</dbReference>
<reference evidence="2" key="1">
    <citation type="submission" date="2018-06" db="EMBL/GenBank/DDBJ databases">
        <authorList>
            <person name="Zhirakovskaya E."/>
        </authorList>
    </citation>
    <scope>NUCLEOTIDE SEQUENCE</scope>
</reference>
<dbReference type="PANTHER" id="PTHR38109:SF1">
    <property type="entry name" value="PROTEIN YCGL"/>
    <property type="match status" value="1"/>
</dbReference>
<dbReference type="Pfam" id="PF05166">
    <property type="entry name" value="YcgL"/>
    <property type="match status" value="1"/>
</dbReference>
<dbReference type="PANTHER" id="PTHR38109">
    <property type="entry name" value="PROTEIN YCGL"/>
    <property type="match status" value="1"/>
</dbReference>
<evidence type="ECO:0000313" key="2">
    <source>
        <dbReference type="EMBL" id="VAW48665.1"/>
    </source>
</evidence>
<feature type="domain" description="YcgL" evidence="1">
    <location>
        <begin position="4"/>
        <end position="88"/>
    </location>
</feature>
<dbReference type="InterPro" id="IPR038068">
    <property type="entry name" value="YcgL-like_sf"/>
</dbReference>
<dbReference type="EMBL" id="UOFC01000221">
    <property type="protein sequence ID" value="VAW48665.1"/>
    <property type="molecule type" value="Genomic_DNA"/>
</dbReference>
<gene>
    <name evidence="2" type="ORF">MNBD_GAMMA03-1381</name>
</gene>
<sequence>MTPIMVSTYKSPKKAELYLFIPKEKGLESLADELLVMFGEPEHIIDFDLSPNRKMPRCDAAQVYEALQTKGYFMQMPPTEVEKISDMPAPPPHLDNIF</sequence>
<dbReference type="PROSITE" id="PS51648">
    <property type="entry name" value="YCGL"/>
    <property type="match status" value="1"/>
</dbReference>
<dbReference type="AlphaFoldDB" id="A0A3B0VYK5"/>